<organism evidence="2 3">
    <name type="scientific">Sphingomonas oligophenolica</name>
    <dbReference type="NCBI Taxonomy" id="301154"/>
    <lineage>
        <taxon>Bacteria</taxon>
        <taxon>Pseudomonadati</taxon>
        <taxon>Pseudomonadota</taxon>
        <taxon>Alphaproteobacteria</taxon>
        <taxon>Sphingomonadales</taxon>
        <taxon>Sphingomonadaceae</taxon>
        <taxon>Sphingomonas</taxon>
    </lineage>
</organism>
<dbReference type="RefSeq" id="WP_343887164.1">
    <property type="nucleotide sequence ID" value="NZ_BAAAEH010000002.1"/>
</dbReference>
<dbReference type="Proteomes" id="UP001419910">
    <property type="component" value="Unassembled WGS sequence"/>
</dbReference>
<dbReference type="EMBL" id="JBDIME010000004">
    <property type="protein sequence ID" value="MEN2789536.1"/>
    <property type="molecule type" value="Genomic_DNA"/>
</dbReference>
<name>A0ABU9Y147_9SPHN</name>
<comment type="caution">
    <text evidence="2">The sequence shown here is derived from an EMBL/GenBank/DDBJ whole genome shotgun (WGS) entry which is preliminary data.</text>
</comment>
<reference evidence="2 3" key="1">
    <citation type="submission" date="2024-05" db="EMBL/GenBank/DDBJ databases">
        <authorList>
            <person name="Liu Q."/>
            <person name="Xin Y.-H."/>
        </authorList>
    </citation>
    <scope>NUCLEOTIDE SEQUENCE [LARGE SCALE GENOMIC DNA]</scope>
    <source>
        <strain evidence="2 3">CGMCC 1.10181</strain>
    </source>
</reference>
<protein>
    <submittedName>
        <fullName evidence="2">Uncharacterized protein</fullName>
    </submittedName>
</protein>
<evidence type="ECO:0000313" key="3">
    <source>
        <dbReference type="Proteomes" id="UP001419910"/>
    </source>
</evidence>
<gene>
    <name evidence="2" type="ORF">ABC974_07865</name>
</gene>
<feature type="region of interest" description="Disordered" evidence="1">
    <location>
        <begin position="26"/>
        <end position="47"/>
    </location>
</feature>
<evidence type="ECO:0000256" key="1">
    <source>
        <dbReference type="SAM" id="MobiDB-lite"/>
    </source>
</evidence>
<sequence>MFETNPGSISPSRLFAIIAARWLREERHSQHDAPGQVSRHPQSLSGPARESSLAAVCRCFSAVIRDFLFSPLLCWIFRLISSIIINGLPEIPLLLKNSGITAGEQRR</sequence>
<evidence type="ECO:0000313" key="2">
    <source>
        <dbReference type="EMBL" id="MEN2789536.1"/>
    </source>
</evidence>
<accession>A0ABU9Y147</accession>
<keyword evidence="3" id="KW-1185">Reference proteome</keyword>
<proteinExistence type="predicted"/>